<dbReference type="EMBL" id="JBFAIH010000060">
    <property type="protein sequence ID" value="MEV0368156.1"/>
    <property type="molecule type" value="Genomic_DNA"/>
</dbReference>
<keyword evidence="1" id="KW-0732">Signal</keyword>
<feature type="signal peptide" evidence="1">
    <location>
        <begin position="1"/>
        <end position="34"/>
    </location>
</feature>
<sequence length="113" mass="11968">MTTRRDLLRRLGLTAALTAGMSALTVVFPEVANAACKATGCKGRPGVKQGQYCGNCVMADGSGYVVTAKRVPDHGYELAPDGSCCDYGYLADCGGYTARCGPRTKPFVPKRKR</sequence>
<gene>
    <name evidence="2" type="ORF">AB0H72_36295</name>
</gene>
<feature type="chain" id="PRO_5046082815" description="Secreted protein" evidence="1">
    <location>
        <begin position="35"/>
        <end position="113"/>
    </location>
</feature>
<evidence type="ECO:0000256" key="1">
    <source>
        <dbReference type="SAM" id="SignalP"/>
    </source>
</evidence>
<organism evidence="2 3">
    <name type="scientific">Nocardia fusca</name>
    <dbReference type="NCBI Taxonomy" id="941183"/>
    <lineage>
        <taxon>Bacteria</taxon>
        <taxon>Bacillati</taxon>
        <taxon>Actinomycetota</taxon>
        <taxon>Actinomycetes</taxon>
        <taxon>Mycobacteriales</taxon>
        <taxon>Nocardiaceae</taxon>
        <taxon>Nocardia</taxon>
    </lineage>
</organism>
<accession>A0ABV3FKE0</accession>
<dbReference type="Proteomes" id="UP001551658">
    <property type="component" value="Unassembled WGS sequence"/>
</dbReference>
<dbReference type="InterPro" id="IPR006311">
    <property type="entry name" value="TAT_signal"/>
</dbReference>
<name>A0ABV3FKE0_9NOCA</name>
<evidence type="ECO:0000313" key="2">
    <source>
        <dbReference type="EMBL" id="MEV0368156.1"/>
    </source>
</evidence>
<dbReference type="RefSeq" id="WP_357988752.1">
    <property type="nucleotide sequence ID" value="NZ_JBFAIH010000060.1"/>
</dbReference>
<comment type="caution">
    <text evidence="2">The sequence shown here is derived from an EMBL/GenBank/DDBJ whole genome shotgun (WGS) entry which is preliminary data.</text>
</comment>
<keyword evidence="3" id="KW-1185">Reference proteome</keyword>
<evidence type="ECO:0000313" key="3">
    <source>
        <dbReference type="Proteomes" id="UP001551658"/>
    </source>
</evidence>
<protein>
    <recommendedName>
        <fullName evidence="4">Secreted protein</fullName>
    </recommendedName>
</protein>
<reference evidence="2 3" key="1">
    <citation type="submission" date="2024-06" db="EMBL/GenBank/DDBJ databases">
        <title>The Natural Products Discovery Center: Release of the First 8490 Sequenced Strains for Exploring Actinobacteria Biosynthetic Diversity.</title>
        <authorList>
            <person name="Kalkreuter E."/>
            <person name="Kautsar S.A."/>
            <person name="Yang D."/>
            <person name="Bader C.D."/>
            <person name="Teijaro C.N."/>
            <person name="Fluegel L."/>
            <person name="Davis C.M."/>
            <person name="Simpson J.R."/>
            <person name="Lauterbach L."/>
            <person name="Steele A.D."/>
            <person name="Gui C."/>
            <person name="Meng S."/>
            <person name="Li G."/>
            <person name="Viehrig K."/>
            <person name="Ye F."/>
            <person name="Su P."/>
            <person name="Kiefer A.F."/>
            <person name="Nichols A."/>
            <person name="Cepeda A.J."/>
            <person name="Yan W."/>
            <person name="Fan B."/>
            <person name="Jiang Y."/>
            <person name="Adhikari A."/>
            <person name="Zheng C.-J."/>
            <person name="Schuster L."/>
            <person name="Cowan T.M."/>
            <person name="Smanski M.J."/>
            <person name="Chevrette M.G."/>
            <person name="De Carvalho L.P.S."/>
            <person name="Shen B."/>
        </authorList>
    </citation>
    <scope>NUCLEOTIDE SEQUENCE [LARGE SCALE GENOMIC DNA]</scope>
    <source>
        <strain evidence="2 3">NPDC050671</strain>
    </source>
</reference>
<proteinExistence type="predicted"/>
<evidence type="ECO:0008006" key="4">
    <source>
        <dbReference type="Google" id="ProtNLM"/>
    </source>
</evidence>
<dbReference type="PROSITE" id="PS51318">
    <property type="entry name" value="TAT"/>
    <property type="match status" value="1"/>
</dbReference>